<dbReference type="Proteomes" id="UP000325313">
    <property type="component" value="Unassembled WGS sequence"/>
</dbReference>
<gene>
    <name evidence="1" type="primary">HIS4_3</name>
    <name evidence="1" type="ORF">PGTUg99_030107</name>
</gene>
<organism evidence="1 2">
    <name type="scientific">Puccinia graminis f. sp. tritici</name>
    <dbReference type="NCBI Taxonomy" id="56615"/>
    <lineage>
        <taxon>Eukaryota</taxon>
        <taxon>Fungi</taxon>
        <taxon>Dikarya</taxon>
        <taxon>Basidiomycota</taxon>
        <taxon>Pucciniomycotina</taxon>
        <taxon>Pucciniomycetes</taxon>
        <taxon>Pucciniales</taxon>
        <taxon>Pucciniaceae</taxon>
        <taxon>Puccinia</taxon>
    </lineage>
</organism>
<evidence type="ECO:0000313" key="1">
    <source>
        <dbReference type="EMBL" id="KAA1138931.1"/>
    </source>
</evidence>
<accession>A0A5B0SLU5</accession>
<proteinExistence type="predicted"/>
<dbReference type="AlphaFoldDB" id="A0A5B0SLU5"/>
<dbReference type="EMBL" id="VDEP01000001">
    <property type="protein sequence ID" value="KAA1138931.1"/>
    <property type="molecule type" value="Genomic_DNA"/>
</dbReference>
<name>A0A5B0SLU5_PUCGR</name>
<protein>
    <submittedName>
        <fullName evidence="1">Trifunctional histidinol dehydrogenase</fullName>
    </submittedName>
</protein>
<comment type="caution">
    <text evidence="1">The sequence shown here is derived from an EMBL/GenBank/DDBJ whole genome shotgun (WGS) entry which is preliminary data.</text>
</comment>
<sequence>MSQTCHTRISTVQRGSADTHTFHQTSNRSIILSNTNRLIIHHQVRHRSGSINHQLPNRLLKQPKKPPRGTIFTGLNLLCHTLILLAIDLKAKQLQEIQSKINLQAHRFSRIKIIKQLIPKSFIVQVPTLDAAFQLSNHLLLNTLFCMPKTPTRPLNLFATRGASLSAPFLLKVVVIMCWVQTS</sequence>
<evidence type="ECO:0000313" key="2">
    <source>
        <dbReference type="Proteomes" id="UP000325313"/>
    </source>
</evidence>
<reference evidence="1 2" key="1">
    <citation type="submission" date="2019-05" db="EMBL/GenBank/DDBJ databases">
        <title>Emergence of the Ug99 lineage of the wheat stem rust pathogen through somatic hybridization.</title>
        <authorList>
            <person name="Li F."/>
            <person name="Upadhyaya N.M."/>
            <person name="Sperschneider J."/>
            <person name="Matny O."/>
            <person name="Nguyen-Phuc H."/>
            <person name="Mago R."/>
            <person name="Raley C."/>
            <person name="Miller M.E."/>
            <person name="Silverstein K.A.T."/>
            <person name="Henningsen E."/>
            <person name="Hirsch C.D."/>
            <person name="Visser B."/>
            <person name="Pretorius Z.A."/>
            <person name="Steffenson B.J."/>
            <person name="Schwessinger B."/>
            <person name="Dodds P.N."/>
            <person name="Figueroa M."/>
        </authorList>
    </citation>
    <scope>NUCLEOTIDE SEQUENCE [LARGE SCALE GENOMIC DNA]</scope>
    <source>
        <strain evidence="1 2">Ug99</strain>
    </source>
</reference>